<dbReference type="OrthoDB" id="794115at2"/>
<dbReference type="GO" id="GO:0016853">
    <property type="term" value="F:isomerase activity"/>
    <property type="evidence" value="ECO:0007669"/>
    <property type="project" value="UniProtKB-KW"/>
</dbReference>
<proteinExistence type="predicted"/>
<dbReference type="InterPro" id="IPR009959">
    <property type="entry name" value="Cyclase_SnoaL-like"/>
</dbReference>
<organism evidence="2 3">
    <name type="scientific">Mucilaginibacter yixingensis</name>
    <dbReference type="NCBI Taxonomy" id="1295612"/>
    <lineage>
        <taxon>Bacteria</taxon>
        <taxon>Pseudomonadati</taxon>
        <taxon>Bacteroidota</taxon>
        <taxon>Sphingobacteriia</taxon>
        <taxon>Sphingobacteriales</taxon>
        <taxon>Sphingobacteriaceae</taxon>
        <taxon>Mucilaginibacter</taxon>
    </lineage>
</organism>
<accession>A0A2T5J644</accession>
<keyword evidence="2" id="KW-0413">Isomerase</keyword>
<sequence>MIRSIKAFSALIALLSLLISGCNSHTDMKQLIRHRFNALNRHDVNELLRDYDIKVESTSPSWDGIHNGVAAQKASYTSSFKSMPNLRYDVGNIYYSGDSVATIEYTTTGTLSHPENETPAYMLGRKFILNNCLILKIKDGKIIKEDLYFDQISFLRQMGFFDQQ</sequence>
<dbReference type="Proteomes" id="UP000244168">
    <property type="component" value="Unassembled WGS sequence"/>
</dbReference>
<evidence type="ECO:0000313" key="2">
    <source>
        <dbReference type="EMBL" id="PTQ93637.1"/>
    </source>
</evidence>
<dbReference type="EMBL" id="QAOQ01000008">
    <property type="protein sequence ID" value="PTQ93637.1"/>
    <property type="molecule type" value="Genomic_DNA"/>
</dbReference>
<reference evidence="2 3" key="1">
    <citation type="submission" date="2018-04" db="EMBL/GenBank/DDBJ databases">
        <title>Genomic Encyclopedia of Archaeal and Bacterial Type Strains, Phase II (KMG-II): from individual species to whole genera.</title>
        <authorList>
            <person name="Goeker M."/>
        </authorList>
    </citation>
    <scope>NUCLEOTIDE SEQUENCE [LARGE SCALE GENOMIC DNA]</scope>
    <source>
        <strain evidence="2 3">DSM 26809</strain>
    </source>
</reference>
<dbReference type="Pfam" id="PF07366">
    <property type="entry name" value="SnoaL"/>
    <property type="match status" value="1"/>
</dbReference>
<dbReference type="AlphaFoldDB" id="A0A2T5J644"/>
<evidence type="ECO:0000313" key="3">
    <source>
        <dbReference type="Proteomes" id="UP000244168"/>
    </source>
</evidence>
<name>A0A2T5J644_9SPHI</name>
<gene>
    <name evidence="2" type="ORF">C8P68_10899</name>
</gene>
<dbReference type="SUPFAM" id="SSF54427">
    <property type="entry name" value="NTF2-like"/>
    <property type="match status" value="1"/>
</dbReference>
<dbReference type="PROSITE" id="PS51257">
    <property type="entry name" value="PROKAR_LIPOPROTEIN"/>
    <property type="match status" value="1"/>
</dbReference>
<dbReference type="InterPro" id="IPR032710">
    <property type="entry name" value="NTF2-like_dom_sf"/>
</dbReference>
<dbReference type="GO" id="GO:0030638">
    <property type="term" value="P:polyketide metabolic process"/>
    <property type="evidence" value="ECO:0007669"/>
    <property type="project" value="InterPro"/>
</dbReference>
<comment type="caution">
    <text evidence="2">The sequence shown here is derived from an EMBL/GenBank/DDBJ whole genome shotgun (WGS) entry which is preliminary data.</text>
</comment>
<feature type="chain" id="PRO_5015445525" evidence="1">
    <location>
        <begin position="26"/>
        <end position="164"/>
    </location>
</feature>
<feature type="signal peptide" evidence="1">
    <location>
        <begin position="1"/>
        <end position="25"/>
    </location>
</feature>
<keyword evidence="3" id="KW-1185">Reference proteome</keyword>
<evidence type="ECO:0000256" key="1">
    <source>
        <dbReference type="SAM" id="SignalP"/>
    </source>
</evidence>
<keyword evidence="1" id="KW-0732">Signal</keyword>
<protein>
    <submittedName>
        <fullName evidence="2">Ketosteroid isomerase-like protein</fullName>
    </submittedName>
</protein>
<dbReference type="Gene3D" id="3.10.450.50">
    <property type="match status" value="1"/>
</dbReference>